<evidence type="ECO:0000313" key="2">
    <source>
        <dbReference type="Proteomes" id="UP000596661"/>
    </source>
</evidence>
<dbReference type="Gramene" id="evm.model.ctgX13.7">
    <property type="protein sequence ID" value="cds.evm.model.ctgX13.7"/>
    <property type="gene ID" value="evm.TU.ctgX13.7"/>
</dbReference>
<dbReference type="Proteomes" id="UP000596661">
    <property type="component" value="Unassembled WGS sequence"/>
</dbReference>
<dbReference type="AlphaFoldDB" id="A0A803QRL3"/>
<dbReference type="EnsemblPlants" id="evm.model.ctgX13.7">
    <property type="protein sequence ID" value="cds.evm.model.ctgX13.7"/>
    <property type="gene ID" value="evm.TU.ctgX13.7"/>
</dbReference>
<proteinExistence type="predicted"/>
<keyword evidence="2" id="KW-1185">Reference proteome</keyword>
<protein>
    <submittedName>
        <fullName evidence="1">Uncharacterized protein</fullName>
    </submittedName>
</protein>
<organism evidence="1 2">
    <name type="scientific">Cannabis sativa</name>
    <name type="common">Hemp</name>
    <name type="synonym">Marijuana</name>
    <dbReference type="NCBI Taxonomy" id="3483"/>
    <lineage>
        <taxon>Eukaryota</taxon>
        <taxon>Viridiplantae</taxon>
        <taxon>Streptophyta</taxon>
        <taxon>Embryophyta</taxon>
        <taxon>Tracheophyta</taxon>
        <taxon>Spermatophyta</taxon>
        <taxon>Magnoliopsida</taxon>
        <taxon>eudicotyledons</taxon>
        <taxon>Gunneridae</taxon>
        <taxon>Pentapetalae</taxon>
        <taxon>rosids</taxon>
        <taxon>fabids</taxon>
        <taxon>Rosales</taxon>
        <taxon>Cannabaceae</taxon>
        <taxon>Cannabis</taxon>
    </lineage>
</organism>
<reference evidence="1" key="1">
    <citation type="submission" date="2021-03" db="UniProtKB">
        <authorList>
            <consortium name="EnsemblPlants"/>
        </authorList>
    </citation>
    <scope>IDENTIFICATION</scope>
</reference>
<name>A0A803QRL3_CANSA</name>
<accession>A0A803QRL3</accession>
<evidence type="ECO:0000313" key="1">
    <source>
        <dbReference type="EnsemblPlants" id="cds.evm.model.ctgX13.7"/>
    </source>
</evidence>
<sequence length="71" mass="7533">QNACRVCVCESEPDLGLGLGRGQVWVPKCGFKFGSGVPFLSFGLGSRHGIAVLSPHPICFPVSFLVWSGVK</sequence>